<keyword evidence="2" id="KW-1185">Reference proteome</keyword>
<dbReference type="RefSeq" id="WP_173135612.1">
    <property type="nucleotide sequence ID" value="NZ_JABRWJ010000026.1"/>
</dbReference>
<evidence type="ECO:0000313" key="2">
    <source>
        <dbReference type="Proteomes" id="UP000737171"/>
    </source>
</evidence>
<sequence length="51" mass="5356">MPWQQTRIEGGPGKTTSKTAALAKMMIVSGATEDGEFIEVGCPSFGGQRTP</sequence>
<dbReference type="Proteomes" id="UP000737171">
    <property type="component" value="Unassembled WGS sequence"/>
</dbReference>
<protein>
    <submittedName>
        <fullName evidence="1">Uncharacterized protein</fullName>
    </submittedName>
</protein>
<dbReference type="EMBL" id="JABRWJ010000026">
    <property type="protein sequence ID" value="NRF72418.1"/>
    <property type="molecule type" value="Genomic_DNA"/>
</dbReference>
<gene>
    <name evidence="1" type="ORF">HLB44_36255</name>
</gene>
<proteinExistence type="predicted"/>
<comment type="caution">
    <text evidence="1">The sequence shown here is derived from an EMBL/GenBank/DDBJ whole genome shotgun (WGS) entry which is preliminary data.</text>
</comment>
<evidence type="ECO:0000313" key="1">
    <source>
        <dbReference type="EMBL" id="NRF72418.1"/>
    </source>
</evidence>
<accession>A0ABX2EUR5</accession>
<organism evidence="1 2">
    <name type="scientific">Pseudaquabacterium terrae</name>
    <dbReference type="NCBI Taxonomy" id="2732868"/>
    <lineage>
        <taxon>Bacteria</taxon>
        <taxon>Pseudomonadati</taxon>
        <taxon>Pseudomonadota</taxon>
        <taxon>Betaproteobacteria</taxon>
        <taxon>Burkholderiales</taxon>
        <taxon>Sphaerotilaceae</taxon>
        <taxon>Pseudaquabacterium</taxon>
    </lineage>
</organism>
<reference evidence="1 2" key="1">
    <citation type="submission" date="2020-05" db="EMBL/GenBank/DDBJ databases">
        <title>Aquincola sp. isolate from soil.</title>
        <authorList>
            <person name="Han J."/>
            <person name="Kim D.-U."/>
        </authorList>
    </citation>
    <scope>NUCLEOTIDE SEQUENCE [LARGE SCALE GENOMIC DNA]</scope>
    <source>
        <strain evidence="1 2">S2</strain>
    </source>
</reference>
<name>A0ABX2EUR5_9BURK</name>